<dbReference type="EMBL" id="JACJVJ010000001">
    <property type="protein sequence ID" value="MBC2776841.1"/>
    <property type="molecule type" value="Genomic_DNA"/>
</dbReference>
<keyword evidence="1" id="KW-1133">Transmembrane helix</keyword>
<dbReference type="Proteomes" id="UP000564378">
    <property type="component" value="Unassembled WGS sequence"/>
</dbReference>
<protein>
    <recommendedName>
        <fullName evidence="4">DUF4129 domain-containing protein</fullName>
    </recommendedName>
</protein>
<sequence>MTAPPAPAGNDGKQNFDQAYRELVDSDRFQTDLPRFEPPDAPEPPPDWLSNLLEWLSGTGPFWQVLFWLIAAVLVLLLLFFVGRALQRRFAGGGAAEDGEAEIDEWQPDEKTARGLLGEAEALAREGRYAEAVHLLLFRSISDIEDRLPDFLKPALTSRDISASETLPTPARSAFSSIAAIVERGIFAERPVDEKGWDEARIAYEDFAFRRSWAREGRS</sequence>
<keyword evidence="3" id="KW-1185">Reference proteome</keyword>
<feature type="transmembrane region" description="Helical" evidence="1">
    <location>
        <begin position="62"/>
        <end position="82"/>
    </location>
</feature>
<comment type="caution">
    <text evidence="2">The sequence shown here is derived from an EMBL/GenBank/DDBJ whole genome shotgun (WGS) entry which is preliminary data.</text>
</comment>
<reference evidence="2 3" key="1">
    <citation type="submission" date="2020-08" db="EMBL/GenBank/DDBJ databases">
        <title>Draft genome sequence of Parasphingopyxis sp. GrpM-11.</title>
        <authorList>
            <person name="Oh J."/>
            <person name="Roh D.-H."/>
        </authorList>
    </citation>
    <scope>NUCLEOTIDE SEQUENCE [LARGE SCALE GENOMIC DNA]</scope>
    <source>
        <strain evidence="2 3">GrpM-11</strain>
    </source>
</reference>
<keyword evidence="1" id="KW-0812">Transmembrane</keyword>
<gene>
    <name evidence="2" type="ORF">H6P80_04330</name>
</gene>
<keyword evidence="1" id="KW-0472">Membrane</keyword>
<proteinExistence type="predicted"/>
<organism evidence="2 3">
    <name type="scientific">Parasphingopyxis marina</name>
    <dbReference type="NCBI Taxonomy" id="2761622"/>
    <lineage>
        <taxon>Bacteria</taxon>
        <taxon>Pseudomonadati</taxon>
        <taxon>Pseudomonadota</taxon>
        <taxon>Alphaproteobacteria</taxon>
        <taxon>Sphingomonadales</taxon>
        <taxon>Sphingomonadaceae</taxon>
        <taxon>Parasphingopyxis</taxon>
    </lineage>
</organism>
<name>A0A842HWY1_9SPHN</name>
<dbReference type="AlphaFoldDB" id="A0A842HWY1"/>
<evidence type="ECO:0000313" key="2">
    <source>
        <dbReference type="EMBL" id="MBC2776841.1"/>
    </source>
</evidence>
<evidence type="ECO:0008006" key="4">
    <source>
        <dbReference type="Google" id="ProtNLM"/>
    </source>
</evidence>
<evidence type="ECO:0000313" key="3">
    <source>
        <dbReference type="Proteomes" id="UP000564378"/>
    </source>
</evidence>
<evidence type="ECO:0000256" key="1">
    <source>
        <dbReference type="SAM" id="Phobius"/>
    </source>
</evidence>
<dbReference type="RefSeq" id="WP_185800091.1">
    <property type="nucleotide sequence ID" value="NZ_JACJVJ010000001.1"/>
</dbReference>
<accession>A0A842HWY1</accession>